<dbReference type="InterPro" id="IPR002769">
    <property type="entry name" value="eIF6"/>
</dbReference>
<dbReference type="Pfam" id="PF01912">
    <property type="entry name" value="eIF-6"/>
    <property type="match status" value="1"/>
</dbReference>
<dbReference type="GO" id="GO:0005730">
    <property type="term" value="C:nucleolus"/>
    <property type="evidence" value="ECO:0007669"/>
    <property type="project" value="UniProtKB-SubCell"/>
</dbReference>
<feature type="compositionally biased region" description="Polar residues" evidence="7">
    <location>
        <begin position="304"/>
        <end position="321"/>
    </location>
</feature>
<dbReference type="AlphaFoldDB" id="A0AAV2Z0Q0"/>
<dbReference type="NCBIfam" id="TIGR00323">
    <property type="entry name" value="eIF-6"/>
    <property type="match status" value="1"/>
</dbReference>
<keyword evidence="4 5" id="KW-0539">Nucleus</keyword>
<dbReference type="SMART" id="SM00654">
    <property type="entry name" value="eIF6"/>
    <property type="match status" value="1"/>
</dbReference>
<evidence type="ECO:0000256" key="7">
    <source>
        <dbReference type="SAM" id="MobiDB-lite"/>
    </source>
</evidence>
<comment type="subcellular location">
    <subcellularLocation>
        <location evidence="5">Cytoplasm</location>
    </subcellularLocation>
    <subcellularLocation>
        <location evidence="5">Nucleus</location>
        <location evidence="5">Nucleolus</location>
    </subcellularLocation>
    <text evidence="5">Shuttles between cytoplasm and nucleus/nucleolus.</text>
</comment>
<keyword evidence="2 5" id="KW-0396">Initiation factor</keyword>
<evidence type="ECO:0000313" key="9">
    <source>
        <dbReference type="Proteomes" id="UP001146120"/>
    </source>
</evidence>
<keyword evidence="9" id="KW-1185">Reference proteome</keyword>
<dbReference type="GO" id="GO:0043023">
    <property type="term" value="F:ribosomal large subunit binding"/>
    <property type="evidence" value="ECO:0007669"/>
    <property type="project" value="UniProtKB-UniRule"/>
</dbReference>
<name>A0AAV2Z0Q0_9STRA</name>
<dbReference type="Gene3D" id="3.75.10.10">
    <property type="entry name" value="L-arginine/glycine Amidinotransferase, Chain A"/>
    <property type="match status" value="1"/>
</dbReference>
<feature type="coiled-coil region" evidence="6">
    <location>
        <begin position="58"/>
        <end position="300"/>
    </location>
</feature>
<sequence length="1034" mass="118152">MAAEDRPHPVPDSAMLQRMDEMDEFLARLRDKGDIKKRGSVQSVRSSISRENDLFLHLQRSQRQAQEMQQHIQVLEGDDFPAESASIAAEEEIRALRQEIKTQDTLIQGFQRENEHLMSRLKVLQKQMQFDVYVENANLKEEARELRERVLTLEQRIVLDGKSEPRSLQFKAAVEARLQAEAHALALQDQLEEARRNHRERENELQLELQKIKKAKVDMECKFAGIDLKQVEEEINHTRELKAELEYNKKNYEHALAGLQKKVDWYVENQRFVDEQDDEIRKMKVTINELSQDVENCKRLHQATAKQPTARSPGTSRSSAHVRSAADIRRIQELEQRLADMEEAMRKRHPDSLVNLILASRKADEQSKIQVMEAEHQERVRALEEEIESIQLANEKKLIAFRQQQERLLKQYQKRAEIHERSMEKTTSRPESRQTPHQRAQKFNEGEKDAERIRRFYVEKIKEVERKWEAKYRSLRKSQGRSASTGANGDLSYAQASVLIDNLQQALRQKDAELKRLQAERVSVPVEDRDEQAVEDQDTAAHQNRIKDLEQQLESSESAREQLVQTLMTIQQANTSATPTAQCLNIPSRTPDYDRKEIENELREWFSAMLQEKTNQHNAELQAMKERLEAMEQAAKDASIAHANAQQELVRSVGDMKQLHDQILQIEREKAALNELAARVPSLESEIMQLKEEASIPRTPSMLQYHSLQLKIDALSQKYYRREEELRELLAQATKSSELEKLQMRRVHEVAIAAKNEEIRKFKRQLRARHPTAAPSTHTHSSHRTNRAAMAIRCQFENSNEIGVFSKLTNSYALVCVGGSENFYSTFEAELADHIPVIHASIAGCRFVGRVTVGNKRGLLLPNTTTDQEMQHIRNALPDSVVVQRVEERLSALGNCIVTNDHVALVHTDLDRETEEIIGDTLGVEVFRQTVAGNALVGSYSALTNQGCLVHPRTSVEDQEELSSLLQVPVVAGTVNRGSDVIGAGLVVNDWSAFCGLDTTSTEISVVESIFKLQNAQPASISTTMRSALIDSMT</sequence>
<evidence type="ECO:0000256" key="2">
    <source>
        <dbReference type="ARBA" id="ARBA00022540"/>
    </source>
</evidence>
<dbReference type="GO" id="GO:0042273">
    <property type="term" value="P:ribosomal large subunit biogenesis"/>
    <property type="evidence" value="ECO:0007669"/>
    <property type="project" value="UniProtKB-UniRule"/>
</dbReference>
<feature type="region of interest" description="Disordered" evidence="7">
    <location>
        <begin position="303"/>
        <end position="324"/>
    </location>
</feature>
<dbReference type="HAMAP" id="MF_00032">
    <property type="entry name" value="eIF_6"/>
    <property type="match status" value="1"/>
</dbReference>
<keyword evidence="5" id="KW-0690">Ribosome biogenesis</keyword>
<evidence type="ECO:0000256" key="4">
    <source>
        <dbReference type="ARBA" id="ARBA00023242"/>
    </source>
</evidence>
<evidence type="ECO:0000256" key="5">
    <source>
        <dbReference type="HAMAP-Rule" id="MF_03132"/>
    </source>
</evidence>
<feature type="region of interest" description="Disordered" evidence="7">
    <location>
        <begin position="418"/>
        <end position="447"/>
    </location>
</feature>
<comment type="caution">
    <text evidence="8">The sequence shown here is derived from an EMBL/GenBank/DDBJ whole genome shotgun (WGS) entry which is preliminary data.</text>
</comment>
<comment type="function">
    <text evidence="5">Binds to the 60S ribosomal subunit and prevents its association with the 40S ribosomal subunit to form the 80S initiation complex in the cytoplasm. May also be involved in ribosome biogenesis.</text>
</comment>
<dbReference type="PANTHER" id="PTHR10784">
    <property type="entry name" value="TRANSLATION INITIATION FACTOR 6"/>
    <property type="match status" value="1"/>
</dbReference>
<accession>A0AAV2Z0Q0</accession>
<evidence type="ECO:0000256" key="6">
    <source>
        <dbReference type="SAM" id="Coils"/>
    </source>
</evidence>
<evidence type="ECO:0000256" key="3">
    <source>
        <dbReference type="ARBA" id="ARBA00022917"/>
    </source>
</evidence>
<dbReference type="GO" id="GO:0042256">
    <property type="term" value="P:cytosolic ribosome assembly"/>
    <property type="evidence" value="ECO:0007669"/>
    <property type="project" value="UniProtKB-UniRule"/>
</dbReference>
<protein>
    <recommendedName>
        <fullName evidence="5">Eukaryotic translation initiation factor 6</fullName>
        <shortName evidence="5">eIF-6</shortName>
    </recommendedName>
</protein>
<feature type="coiled-coil region" evidence="6">
    <location>
        <begin position="493"/>
        <end position="566"/>
    </location>
</feature>
<dbReference type="GO" id="GO:0003743">
    <property type="term" value="F:translation initiation factor activity"/>
    <property type="evidence" value="ECO:0007669"/>
    <property type="project" value="UniProtKB-UniRule"/>
</dbReference>
<feature type="coiled-coil region" evidence="6">
    <location>
        <begin position="607"/>
        <end position="732"/>
    </location>
</feature>
<organism evidence="8 9">
    <name type="scientific">Lagenidium giganteum</name>
    <dbReference type="NCBI Taxonomy" id="4803"/>
    <lineage>
        <taxon>Eukaryota</taxon>
        <taxon>Sar</taxon>
        <taxon>Stramenopiles</taxon>
        <taxon>Oomycota</taxon>
        <taxon>Peronosporomycetes</taxon>
        <taxon>Pythiales</taxon>
        <taxon>Pythiaceae</taxon>
    </lineage>
</organism>
<evidence type="ECO:0000256" key="1">
    <source>
        <dbReference type="ARBA" id="ARBA00022490"/>
    </source>
</evidence>
<reference evidence="8" key="1">
    <citation type="submission" date="2022-11" db="EMBL/GenBank/DDBJ databases">
        <authorList>
            <person name="Morgan W.R."/>
            <person name="Tartar A."/>
        </authorList>
    </citation>
    <scope>NUCLEOTIDE SEQUENCE</scope>
    <source>
        <strain evidence="8">ARSEF 373</strain>
    </source>
</reference>
<feature type="compositionally biased region" description="Basic and acidic residues" evidence="7">
    <location>
        <begin position="418"/>
        <end position="434"/>
    </location>
</feature>
<comment type="similarity">
    <text evidence="5">Belongs to the eIF-6 family.</text>
</comment>
<evidence type="ECO:0000313" key="8">
    <source>
        <dbReference type="EMBL" id="DAZ99178.1"/>
    </source>
</evidence>
<dbReference type="EMBL" id="DAKRPA010000088">
    <property type="protein sequence ID" value="DAZ99178.1"/>
    <property type="molecule type" value="Genomic_DNA"/>
</dbReference>
<dbReference type="FunFam" id="3.75.10.10:FF:000001">
    <property type="entry name" value="Eukaryotic translation initiation factor 6"/>
    <property type="match status" value="1"/>
</dbReference>
<comment type="subunit">
    <text evidence="5">Monomer. Associates with the 60S ribosomal subunit.</text>
</comment>
<dbReference type="Proteomes" id="UP001146120">
    <property type="component" value="Unassembled WGS sequence"/>
</dbReference>
<dbReference type="CDD" id="cd00527">
    <property type="entry name" value="IF6"/>
    <property type="match status" value="1"/>
</dbReference>
<dbReference type="GO" id="GO:0005737">
    <property type="term" value="C:cytoplasm"/>
    <property type="evidence" value="ECO:0007669"/>
    <property type="project" value="UniProtKB-SubCell"/>
</dbReference>
<keyword evidence="6" id="KW-0175">Coiled coil</keyword>
<gene>
    <name evidence="5" type="primary">EIF6</name>
    <name evidence="8" type="ORF">N0F65_008211</name>
</gene>
<proteinExistence type="inferred from homology"/>
<keyword evidence="3 5" id="KW-0648">Protein biosynthesis</keyword>
<reference evidence="8" key="2">
    <citation type="journal article" date="2023" name="Microbiol Resour">
        <title>Decontamination and Annotation of the Draft Genome Sequence of the Oomycete Lagenidium giganteum ARSEF 373.</title>
        <authorList>
            <person name="Morgan W.R."/>
            <person name="Tartar A."/>
        </authorList>
    </citation>
    <scope>NUCLEOTIDE SEQUENCE</scope>
    <source>
        <strain evidence="8">ARSEF 373</strain>
    </source>
</reference>
<keyword evidence="1 5" id="KW-0963">Cytoplasm</keyword>
<dbReference type="SUPFAM" id="SSF55909">
    <property type="entry name" value="Pentein"/>
    <property type="match status" value="1"/>
</dbReference>